<comment type="caution">
    <text evidence="1">The sequence shown here is derived from an EMBL/GenBank/DDBJ whole genome shotgun (WGS) entry which is preliminary data.</text>
</comment>
<proteinExistence type="predicted"/>
<accession>A0A7X5UMN3</accession>
<organism evidence="1 2">
    <name type="scientific">Saccharomonospora amisosensis</name>
    <dbReference type="NCBI Taxonomy" id="1128677"/>
    <lineage>
        <taxon>Bacteria</taxon>
        <taxon>Bacillati</taxon>
        <taxon>Actinomycetota</taxon>
        <taxon>Actinomycetes</taxon>
        <taxon>Pseudonocardiales</taxon>
        <taxon>Pseudonocardiaceae</taxon>
        <taxon>Saccharomonospora</taxon>
    </lineage>
</organism>
<dbReference type="AlphaFoldDB" id="A0A7X5UMN3"/>
<dbReference type="Proteomes" id="UP000545493">
    <property type="component" value="Unassembled WGS sequence"/>
</dbReference>
<reference evidence="1 2" key="1">
    <citation type="submission" date="2020-03" db="EMBL/GenBank/DDBJ databases">
        <title>Sequencing the genomes of 1000 actinobacteria strains.</title>
        <authorList>
            <person name="Klenk H.-P."/>
        </authorList>
    </citation>
    <scope>NUCLEOTIDE SEQUENCE [LARGE SCALE GENOMIC DNA]</scope>
    <source>
        <strain evidence="1 2">DSM 45685</strain>
    </source>
</reference>
<name>A0A7X5UMN3_9PSEU</name>
<evidence type="ECO:0000313" key="1">
    <source>
        <dbReference type="EMBL" id="NIJ10522.1"/>
    </source>
</evidence>
<sequence>MSINPFTYAMPETEQETISFANACAYEWSYLDTMRLVGRTPERVPDGWAFAWLEYARRNASRMAIREAFRYWQQHSTLPGLS</sequence>
<evidence type="ECO:0000313" key="2">
    <source>
        <dbReference type="Proteomes" id="UP000545493"/>
    </source>
</evidence>
<protein>
    <submittedName>
        <fullName evidence="1">Uncharacterized protein</fullName>
    </submittedName>
</protein>
<keyword evidence="2" id="KW-1185">Reference proteome</keyword>
<gene>
    <name evidence="1" type="ORF">FHU38_000866</name>
</gene>
<dbReference type="EMBL" id="JAAOYM010000001">
    <property type="protein sequence ID" value="NIJ10522.1"/>
    <property type="molecule type" value="Genomic_DNA"/>
</dbReference>